<gene>
    <name evidence="2" type="ORF">C7B45_08360</name>
</gene>
<evidence type="ECO:0000313" key="3">
    <source>
        <dbReference type="Proteomes" id="UP000241848"/>
    </source>
</evidence>
<dbReference type="Proteomes" id="UP000241848">
    <property type="component" value="Unassembled WGS sequence"/>
</dbReference>
<proteinExistence type="predicted"/>
<evidence type="ECO:0000313" key="2">
    <source>
        <dbReference type="EMBL" id="PSR22004.1"/>
    </source>
</evidence>
<accession>A0A2T2WIE9</accession>
<organism evidence="2 3">
    <name type="scientific">Sulfobacillus acidophilus</name>
    <dbReference type="NCBI Taxonomy" id="53633"/>
    <lineage>
        <taxon>Bacteria</taxon>
        <taxon>Bacillati</taxon>
        <taxon>Bacillota</taxon>
        <taxon>Clostridia</taxon>
        <taxon>Eubacteriales</taxon>
        <taxon>Clostridiales Family XVII. Incertae Sedis</taxon>
        <taxon>Sulfobacillus</taxon>
    </lineage>
</organism>
<dbReference type="AlphaFoldDB" id="A0A2T2WIE9"/>
<dbReference type="EMBL" id="PXYV01000023">
    <property type="protein sequence ID" value="PSR22004.1"/>
    <property type="molecule type" value="Genomic_DNA"/>
</dbReference>
<evidence type="ECO:0000256" key="1">
    <source>
        <dbReference type="SAM" id="Phobius"/>
    </source>
</evidence>
<keyword evidence="1" id="KW-0812">Transmembrane</keyword>
<protein>
    <recommendedName>
        <fullName evidence="4">Zinc ribbon domain-containing protein</fullName>
    </recommendedName>
</protein>
<evidence type="ECO:0008006" key="4">
    <source>
        <dbReference type="Google" id="ProtNLM"/>
    </source>
</evidence>
<keyword evidence="1" id="KW-1133">Transmembrane helix</keyword>
<keyword evidence="1" id="KW-0472">Membrane</keyword>
<feature type="transmembrane region" description="Helical" evidence="1">
    <location>
        <begin position="33"/>
        <end position="53"/>
    </location>
</feature>
<comment type="caution">
    <text evidence="2">The sequence shown here is derived from an EMBL/GenBank/DDBJ whole genome shotgun (WGS) entry which is preliminary data.</text>
</comment>
<sequence length="94" mass="10064">MVVGGVIILLTLLFWIAPMVVAYRLGLRLNRPGLALALAAVLGWIGVIIAVSWNSEEPDQNHAPPQIAACPFCQAPVRLGANLCPHCQRELPSA</sequence>
<feature type="transmembrane region" description="Helical" evidence="1">
    <location>
        <begin position="6"/>
        <end position="26"/>
    </location>
</feature>
<reference evidence="2 3" key="1">
    <citation type="journal article" date="2014" name="BMC Genomics">
        <title>Comparison of environmental and isolate Sulfobacillus genomes reveals diverse carbon, sulfur, nitrogen, and hydrogen metabolisms.</title>
        <authorList>
            <person name="Justice N.B."/>
            <person name="Norman A."/>
            <person name="Brown C.T."/>
            <person name="Singh A."/>
            <person name="Thomas B.C."/>
            <person name="Banfield J.F."/>
        </authorList>
    </citation>
    <scope>NUCLEOTIDE SEQUENCE [LARGE SCALE GENOMIC DNA]</scope>
    <source>
        <strain evidence="2">AMDSBA3</strain>
    </source>
</reference>
<name>A0A2T2WIE9_9FIRM</name>